<feature type="region of interest" description="Disordered" evidence="1">
    <location>
        <begin position="290"/>
        <end position="334"/>
    </location>
</feature>
<feature type="region of interest" description="Disordered" evidence="1">
    <location>
        <begin position="489"/>
        <end position="514"/>
    </location>
</feature>
<feature type="region of interest" description="Disordered" evidence="1">
    <location>
        <begin position="875"/>
        <end position="950"/>
    </location>
</feature>
<evidence type="ECO:0000313" key="4">
    <source>
        <dbReference type="Proteomes" id="UP000650467"/>
    </source>
</evidence>
<evidence type="ECO:0000256" key="2">
    <source>
        <dbReference type="SAM" id="Phobius"/>
    </source>
</evidence>
<feature type="region of interest" description="Disordered" evidence="1">
    <location>
        <begin position="622"/>
        <end position="669"/>
    </location>
</feature>
<dbReference type="Proteomes" id="UP000650467">
    <property type="component" value="Unassembled WGS sequence"/>
</dbReference>
<feature type="region of interest" description="Disordered" evidence="1">
    <location>
        <begin position="1658"/>
        <end position="1690"/>
    </location>
</feature>
<organism evidence="3 4">
    <name type="scientific">Chlamydomonas incerta</name>
    <dbReference type="NCBI Taxonomy" id="51695"/>
    <lineage>
        <taxon>Eukaryota</taxon>
        <taxon>Viridiplantae</taxon>
        <taxon>Chlorophyta</taxon>
        <taxon>core chlorophytes</taxon>
        <taxon>Chlorophyceae</taxon>
        <taxon>CS clade</taxon>
        <taxon>Chlamydomonadales</taxon>
        <taxon>Chlamydomonadaceae</taxon>
        <taxon>Chlamydomonas</taxon>
    </lineage>
</organism>
<feature type="compositionally biased region" description="Basic and acidic residues" evidence="1">
    <location>
        <begin position="1678"/>
        <end position="1690"/>
    </location>
</feature>
<feature type="compositionally biased region" description="Acidic residues" evidence="1">
    <location>
        <begin position="887"/>
        <end position="897"/>
    </location>
</feature>
<feature type="compositionally biased region" description="Low complexity" evidence="1">
    <location>
        <begin position="653"/>
        <end position="665"/>
    </location>
</feature>
<keyword evidence="2" id="KW-1133">Transmembrane helix</keyword>
<proteinExistence type="predicted"/>
<gene>
    <name evidence="3" type="ORF">HXX76_003298</name>
</gene>
<feature type="compositionally biased region" description="Pro residues" evidence="1">
    <location>
        <begin position="969"/>
        <end position="984"/>
    </location>
</feature>
<comment type="caution">
    <text evidence="3">The sequence shown here is derived from an EMBL/GenBank/DDBJ whole genome shotgun (WGS) entry which is preliminary data.</text>
</comment>
<dbReference type="OrthoDB" id="543770at2759"/>
<keyword evidence="2" id="KW-0812">Transmembrane</keyword>
<dbReference type="EMBL" id="JAEHOC010000005">
    <property type="protein sequence ID" value="KAG2441680.1"/>
    <property type="molecule type" value="Genomic_DNA"/>
</dbReference>
<evidence type="ECO:0000256" key="1">
    <source>
        <dbReference type="SAM" id="MobiDB-lite"/>
    </source>
</evidence>
<keyword evidence="2" id="KW-0472">Membrane</keyword>
<feature type="compositionally biased region" description="Low complexity" evidence="1">
    <location>
        <begin position="1367"/>
        <end position="1389"/>
    </location>
</feature>
<protein>
    <submittedName>
        <fullName evidence="3">Uncharacterized protein</fullName>
    </submittedName>
</protein>
<keyword evidence="4" id="KW-1185">Reference proteome</keyword>
<feature type="transmembrane region" description="Helical" evidence="2">
    <location>
        <begin position="1607"/>
        <end position="1627"/>
    </location>
</feature>
<feature type="compositionally biased region" description="Pro residues" evidence="1">
    <location>
        <begin position="1410"/>
        <end position="1423"/>
    </location>
</feature>
<evidence type="ECO:0000313" key="3">
    <source>
        <dbReference type="EMBL" id="KAG2441680.1"/>
    </source>
</evidence>
<accession>A0A835TPJ6</accession>
<feature type="region of interest" description="Disordered" evidence="1">
    <location>
        <begin position="1357"/>
        <end position="1425"/>
    </location>
</feature>
<name>A0A835TPJ6_CHLIN</name>
<feature type="region of interest" description="Disordered" evidence="1">
    <location>
        <begin position="92"/>
        <end position="123"/>
    </location>
</feature>
<feature type="compositionally biased region" description="Low complexity" evidence="1">
    <location>
        <begin position="1396"/>
        <end position="1409"/>
    </location>
</feature>
<sequence>MMAHEGMPAYRRYDSGAPSEPGADLLLAAEPGAAACRAPGPDDAASFSFPVLPLAHPCVLQAPGRTAAYPGASTRSSSSASARAKRACKPAAGSCSTSNSGGPPAATLCDISPGKKAGGEASGARARRRLAAACSGDAATATAALELASHSQPPCIRVAITAIAGGAGSAAAADAAAPPGPCTPQRPAQSAAVAAGGEAVVLAPYAQLPAMTASTKAGAALNANLAHHQMPSMAHYNQALQLTRQLGGLVTYPSPYARGRSAYKVPRGEPSDAPAGWRDQIEGAMVNNAAGLEHPGAGNDGPDASERVAGSASPSSAHEGGEPAATQAMAAARGPGGGLRLDAAYLRRGCILLVLEYSLRRTRSGLMLPSRRQRPAQQAHAAAVEDVEEDGPGEAALWTDGGGDDDGPTAWQPPTLSQQQLTAAFGAELVPPGVRVMHGGSGGAGYGGGYGVLQTLDDGGGGVSVTLDDVLAQHYQGRTGSETQWLPAQAGGPPAAAPAGSGGRGAADAGEEANASAWGMAEGEAAAPALALLGAGPCILATQPRQPPVQLVALARGALAASASAVGAGTAKQPQVLARYGGGQQAPARCAVHVLAPSAADAAAGGVSNADDDLVDAAVARPRRARTSGPGAPPLAAAAAPAHDSAQGHVPQSASASASARAAAAGGHSEQPDVVGLQVTLAPCPNPGLLLLELELDPERDAAASDATASPSRAAAAPLLSPVLPLVVVDSRAVQVEINCLAAAAAAAARTPEAAAAHDAGGSLAAAAAVAPTAAAFAAASLPGWFCSFIYDFGSFLDLLRACRTAGQAPAAAAAGEGRWAGSGGACMGVRAMSVTSWLMGEGEALQDGATVDAQDGIGAATAWRVIRCASECFDPAGEEREGDGPPQDEEEEEDGMEAGAAAGPSGVPQAARQQWHRPMTDGGSSWLSSAAGDLGAEEEGDVETHRADELPQPPQRELWAHAGGALAPPAPPCSAEHAPPPQAAPAQLRLPDNGPVSKSAPAAAAVTHADELLYVAAGVAAYACRQGLAATLSYVLDAMCGLGPAFLAAAASQLQRKPAATAAAGGWRAGGLECVQLGGGAETARPAYPPDAAHPESESEAEAALLSRSPLLLLDAAVAAQWGGLGLGQLAMQSGSTDVLTALLMHAREPDGGSIGGAGAGRAAPPPAAVASLGPGQECDWLRLAALSECTGLFVRPGPGGLTALHLAALLQDRPPGHEAAQLVLSLCPLAAHAWFEVRDGGCLSAAEYALRVGAAELNEQCRELLGMEALEAQALGDAGGAVQALTVAALATARALAARSSAPMLLEAELPLLHDPAQLLHRASAASLAAMAGALDAGWRHGSAGYSPAASSAAASRSSMEDAHAAAAAAQQQQQRPELQPPQQQGEQGERDQPQQPEAAPHLAACPLQPPPPAQRQPPPAARLQQRLLAAAAATPWAAPFRGFADLQLEAAFQQWGGGLALSRNQLHTAFYLLFIASNTYKALCVEGLRGLSLIIALGPGVNILGPLAVSVWQLRGGLQHDLALAAATQARNVFVAAAHLLPLPHPQTFEVADVVMQEALTGLHHCVIQPIMEQPSTPAVVLLTIVGNRSMEATMLRSHGVPGWAVLATLVGRTVANLVMWYVLAVWSRMSFMAGVARRRAAAAAAAADGRGCISRPPAGMLPGPGSSKGRHQYAQRDFDPTTKKTN</sequence>
<reference evidence="3" key="1">
    <citation type="journal article" date="2020" name="bioRxiv">
        <title>Comparative genomics of Chlamydomonas.</title>
        <authorList>
            <person name="Craig R.J."/>
            <person name="Hasan A.R."/>
            <person name="Ness R.W."/>
            <person name="Keightley P.D."/>
        </authorList>
    </citation>
    <scope>NUCLEOTIDE SEQUENCE</scope>
    <source>
        <strain evidence="3">SAG 7.73</strain>
    </source>
</reference>
<feature type="region of interest" description="Disordered" evidence="1">
    <location>
        <begin position="964"/>
        <end position="1000"/>
    </location>
</feature>
<feature type="compositionally biased region" description="Low complexity" evidence="1">
    <location>
        <begin position="489"/>
        <end position="499"/>
    </location>
</feature>